<dbReference type="AlphaFoldDB" id="A0AAJ8BSQ9"/>
<accession>A0AAJ8BSQ9</accession>
<dbReference type="InterPro" id="IPR051411">
    <property type="entry name" value="Polyketide_trans_af380"/>
</dbReference>
<sequence>MRALESRRMKSRSHFVSRQIPLLQIAKVLYDESAEAAKRIPLSKDFVLSVAVPIATTALHDILPDWRFQTVIMCSEKVELKILDSVTLRGNLYPAMTRGSAIILGVGVSLHKWTHLTEDYSDALTFLSTYNAVDPNQIGFWGMSFNEPMVLAAAALDPRARFLLLVVPEEGSHVFGVPDSEGRKTYKLIQGTMPTAFRYRNHVTFVKWELKGPKKLHLANGPDTNKRQKLQVDSIRGAVSGKSVRYYSIRHTDV</sequence>
<dbReference type="VEuPathDB" id="FungiDB:An14g01310"/>
<proteinExistence type="inferred from homology"/>
<dbReference type="GeneID" id="84592910"/>
<name>A0AAJ8BSQ9_ASPNG</name>
<evidence type="ECO:0000313" key="2">
    <source>
        <dbReference type="RefSeq" id="XP_059602263.1"/>
    </source>
</evidence>
<organism evidence="2">
    <name type="scientific">Aspergillus niger</name>
    <dbReference type="NCBI Taxonomy" id="5061"/>
    <lineage>
        <taxon>Eukaryota</taxon>
        <taxon>Fungi</taxon>
        <taxon>Dikarya</taxon>
        <taxon>Ascomycota</taxon>
        <taxon>Pezizomycotina</taxon>
        <taxon>Eurotiomycetes</taxon>
        <taxon>Eurotiomycetidae</taxon>
        <taxon>Eurotiales</taxon>
        <taxon>Aspergillaceae</taxon>
        <taxon>Aspergillus</taxon>
        <taxon>Aspergillus subgen. Circumdati</taxon>
    </lineage>
</organism>
<dbReference type="PANTHER" id="PTHR47751">
    <property type="entry name" value="SUPERFAMILY HYDROLASE, PUTATIVE (AFU_ORTHOLOGUE AFUA_2G16580)-RELATED"/>
    <property type="match status" value="1"/>
</dbReference>
<reference evidence="2" key="2">
    <citation type="submission" date="2025-08" db="UniProtKB">
        <authorList>
            <consortium name="RefSeq"/>
        </authorList>
    </citation>
    <scope>IDENTIFICATION</scope>
</reference>
<gene>
    <name evidence="2" type="ORF">An14g01310</name>
</gene>
<dbReference type="RefSeq" id="XP_059602263.1">
    <property type="nucleotide sequence ID" value="XM_059744063.1"/>
</dbReference>
<protein>
    <submittedName>
        <fullName evidence="2">Uncharacterized protein</fullName>
    </submittedName>
</protein>
<dbReference type="PANTHER" id="PTHR47751:SF2">
    <property type="entry name" value="DLTD N-TERMINAL DOMAIN PROTEIN (AFU_ORTHOLOGUE AFUA_8G00380)-RELATED"/>
    <property type="match status" value="1"/>
</dbReference>
<dbReference type="Gene3D" id="3.40.50.1820">
    <property type="entry name" value="alpha/beta hydrolase"/>
    <property type="match status" value="1"/>
</dbReference>
<dbReference type="KEGG" id="ang:An14g01310"/>
<dbReference type="SUPFAM" id="SSF53474">
    <property type="entry name" value="alpha/beta-Hydrolases"/>
    <property type="match status" value="1"/>
</dbReference>
<dbReference type="InterPro" id="IPR029058">
    <property type="entry name" value="AB_hydrolase_fold"/>
</dbReference>
<comment type="similarity">
    <text evidence="1">Belongs to the polyketide transferase af380 family.</text>
</comment>
<reference evidence="2" key="1">
    <citation type="submission" date="2025-02" db="EMBL/GenBank/DDBJ databases">
        <authorList>
            <consortium name="NCBI Genome Project"/>
        </authorList>
    </citation>
    <scope>NUCLEOTIDE SEQUENCE</scope>
</reference>
<evidence type="ECO:0000256" key="1">
    <source>
        <dbReference type="ARBA" id="ARBA00029464"/>
    </source>
</evidence>